<evidence type="ECO:0000313" key="1">
    <source>
        <dbReference type="EMBL" id="XCH00399.1"/>
    </source>
</evidence>
<dbReference type="EMBL" id="PP861117">
    <property type="protein sequence ID" value="XCH00399.1"/>
    <property type="molecule type" value="Genomic_DNA"/>
</dbReference>
<protein>
    <submittedName>
        <fullName evidence="1">Uncharacterized protein</fullName>
    </submittedName>
</protein>
<sequence>MNQVKVLLERFPYRYVSVGMLENGHPDYRIQKADHYTKRYRDMYLLDNQMQLLTAIEDFEYTKWLDPERVPCYIKDEVSSS</sequence>
<reference evidence="1" key="1">
    <citation type="submission" date="2024-05" db="EMBL/GenBank/DDBJ databases">
        <authorList>
            <person name="Su C."/>
        </authorList>
    </citation>
    <scope>NUCLEOTIDE SEQUENCE</scope>
</reference>
<proteinExistence type="predicted"/>
<name>A0AAU8EKN1_9CAUD</name>
<accession>A0AAU8EKN1</accession>
<organism evidence="1">
    <name type="scientific">Synechococcus phage QB2</name>
    <dbReference type="NCBI Taxonomy" id="3159453"/>
    <lineage>
        <taxon>Viruses</taxon>
        <taxon>Duplodnaviria</taxon>
        <taxon>Heunggongvirae</taxon>
        <taxon>Uroviricota</taxon>
        <taxon>Caudoviricetes</taxon>
        <taxon>Pantevenvirales</taxon>
        <taxon>Kyanoviridae</taxon>
    </lineage>
</organism>